<feature type="transmembrane region" description="Helical" evidence="2">
    <location>
        <begin position="152"/>
        <end position="174"/>
    </location>
</feature>
<keyword evidence="2" id="KW-1133">Transmembrane helix</keyword>
<dbReference type="GeneID" id="63721789"/>
<proteinExistence type="predicted"/>
<dbReference type="PANTHER" id="PTHR42024:SF1">
    <property type="entry name" value="AMINO ACID PERMEASE_ SLC12A DOMAIN-CONTAINING PROTEIN"/>
    <property type="match status" value="1"/>
</dbReference>
<dbReference type="AlphaFoldDB" id="A0A1L9PCJ9"/>
<evidence type="ECO:0000256" key="2">
    <source>
        <dbReference type="SAM" id="Phobius"/>
    </source>
</evidence>
<accession>A0A1L9PCJ9</accession>
<dbReference type="OrthoDB" id="4838853at2759"/>
<name>A0A1L9PCJ9_ASPVE</name>
<protein>
    <submittedName>
        <fullName evidence="3">Uncharacterized protein</fullName>
    </submittedName>
</protein>
<evidence type="ECO:0000256" key="1">
    <source>
        <dbReference type="SAM" id="MobiDB-lite"/>
    </source>
</evidence>
<dbReference type="STRING" id="1036611.A0A1L9PCJ9"/>
<feature type="transmembrane region" description="Helical" evidence="2">
    <location>
        <begin position="266"/>
        <end position="290"/>
    </location>
</feature>
<feature type="transmembrane region" description="Helical" evidence="2">
    <location>
        <begin position="242"/>
        <end position="260"/>
    </location>
</feature>
<dbReference type="RefSeq" id="XP_040664966.1">
    <property type="nucleotide sequence ID" value="XM_040806278.1"/>
</dbReference>
<organism evidence="3 4">
    <name type="scientific">Aspergillus versicolor CBS 583.65</name>
    <dbReference type="NCBI Taxonomy" id="1036611"/>
    <lineage>
        <taxon>Eukaryota</taxon>
        <taxon>Fungi</taxon>
        <taxon>Dikarya</taxon>
        <taxon>Ascomycota</taxon>
        <taxon>Pezizomycotina</taxon>
        <taxon>Eurotiomycetes</taxon>
        <taxon>Eurotiomycetidae</taxon>
        <taxon>Eurotiales</taxon>
        <taxon>Aspergillaceae</taxon>
        <taxon>Aspergillus</taxon>
        <taxon>Aspergillus subgen. Nidulantes</taxon>
    </lineage>
</organism>
<feature type="transmembrane region" description="Helical" evidence="2">
    <location>
        <begin position="123"/>
        <end position="146"/>
    </location>
</feature>
<dbReference type="Proteomes" id="UP000184073">
    <property type="component" value="Unassembled WGS sequence"/>
</dbReference>
<evidence type="ECO:0000313" key="3">
    <source>
        <dbReference type="EMBL" id="OJI99203.1"/>
    </source>
</evidence>
<keyword evidence="4" id="KW-1185">Reference proteome</keyword>
<evidence type="ECO:0000313" key="4">
    <source>
        <dbReference type="Proteomes" id="UP000184073"/>
    </source>
</evidence>
<gene>
    <name evidence="3" type="ORF">ASPVEDRAFT_125535</name>
</gene>
<keyword evidence="2" id="KW-0472">Membrane</keyword>
<feature type="region of interest" description="Disordered" evidence="1">
    <location>
        <begin position="1"/>
        <end position="41"/>
    </location>
</feature>
<feature type="transmembrane region" description="Helical" evidence="2">
    <location>
        <begin position="83"/>
        <end position="102"/>
    </location>
</feature>
<dbReference type="PANTHER" id="PTHR42024">
    <property type="entry name" value="AMINO ACID PERMEASE_ SLC12A DOMAIN-CONTAINING PROTEIN"/>
    <property type="match status" value="1"/>
</dbReference>
<keyword evidence="2" id="KW-0812">Transmembrane</keyword>
<sequence>MDPEANPATAEAPPEDAPTTEAPTTETTIATAGAAEPPPLPYSLRDRKKSIAFFWSLFILDCVAQPLALYFGLWYGTNLSHNLVFTIVTITLGGISVFEYFYRLYNLFRSDSRTRPLNARKSWLDFFQINFTIVWLILAVELIVGTVQEEPFVRLVAMVLPTVMFYFGGVYLSLDILRACGFRAPFRISSTPKGAVMPTALYVLIEDVVAVDGGGGQMYRYALRTRYLSSPYFRRMLVQMNFFWAGGSIVWGAAITAMVFTTPQDAAFAIGWAAPFVWAGIWALITIPWVQSDLRREKEAWRTNGPQGGEPYCDDINAPSARTRLESLHLPRFFPQRQIREKNSAPSMAEV</sequence>
<dbReference type="VEuPathDB" id="FungiDB:ASPVEDRAFT_125535"/>
<feature type="compositionally biased region" description="Low complexity" evidence="1">
    <location>
        <begin position="1"/>
        <end position="35"/>
    </location>
</feature>
<dbReference type="EMBL" id="KV878126">
    <property type="protein sequence ID" value="OJI99203.1"/>
    <property type="molecule type" value="Genomic_DNA"/>
</dbReference>
<reference evidence="4" key="1">
    <citation type="journal article" date="2017" name="Genome Biol.">
        <title>Comparative genomics reveals high biological diversity and specific adaptations in the industrially and medically important fungal genus Aspergillus.</title>
        <authorList>
            <person name="de Vries R.P."/>
            <person name="Riley R."/>
            <person name="Wiebenga A."/>
            <person name="Aguilar-Osorio G."/>
            <person name="Amillis S."/>
            <person name="Uchima C.A."/>
            <person name="Anderluh G."/>
            <person name="Asadollahi M."/>
            <person name="Askin M."/>
            <person name="Barry K."/>
            <person name="Battaglia E."/>
            <person name="Bayram O."/>
            <person name="Benocci T."/>
            <person name="Braus-Stromeyer S.A."/>
            <person name="Caldana C."/>
            <person name="Canovas D."/>
            <person name="Cerqueira G.C."/>
            <person name="Chen F."/>
            <person name="Chen W."/>
            <person name="Choi C."/>
            <person name="Clum A."/>
            <person name="Dos Santos R.A."/>
            <person name="Damasio A.R."/>
            <person name="Diallinas G."/>
            <person name="Emri T."/>
            <person name="Fekete E."/>
            <person name="Flipphi M."/>
            <person name="Freyberg S."/>
            <person name="Gallo A."/>
            <person name="Gournas C."/>
            <person name="Habgood R."/>
            <person name="Hainaut M."/>
            <person name="Harispe M.L."/>
            <person name="Henrissat B."/>
            <person name="Hilden K.S."/>
            <person name="Hope R."/>
            <person name="Hossain A."/>
            <person name="Karabika E."/>
            <person name="Karaffa L."/>
            <person name="Karanyi Z."/>
            <person name="Krasevec N."/>
            <person name="Kuo A."/>
            <person name="Kusch H."/>
            <person name="LaButti K."/>
            <person name="Lagendijk E.L."/>
            <person name="Lapidus A."/>
            <person name="Levasseur A."/>
            <person name="Lindquist E."/>
            <person name="Lipzen A."/>
            <person name="Logrieco A.F."/>
            <person name="MacCabe A."/>
            <person name="Maekelae M.R."/>
            <person name="Malavazi I."/>
            <person name="Melin P."/>
            <person name="Meyer V."/>
            <person name="Mielnichuk N."/>
            <person name="Miskei M."/>
            <person name="Molnar A.P."/>
            <person name="Mule G."/>
            <person name="Ngan C.Y."/>
            <person name="Orejas M."/>
            <person name="Orosz E."/>
            <person name="Ouedraogo J.P."/>
            <person name="Overkamp K.M."/>
            <person name="Park H.-S."/>
            <person name="Perrone G."/>
            <person name="Piumi F."/>
            <person name="Punt P.J."/>
            <person name="Ram A.F."/>
            <person name="Ramon A."/>
            <person name="Rauscher S."/>
            <person name="Record E."/>
            <person name="Riano-Pachon D.M."/>
            <person name="Robert V."/>
            <person name="Roehrig J."/>
            <person name="Ruller R."/>
            <person name="Salamov A."/>
            <person name="Salih N.S."/>
            <person name="Samson R.A."/>
            <person name="Sandor E."/>
            <person name="Sanguinetti M."/>
            <person name="Schuetze T."/>
            <person name="Sepcic K."/>
            <person name="Shelest E."/>
            <person name="Sherlock G."/>
            <person name="Sophianopoulou V."/>
            <person name="Squina F.M."/>
            <person name="Sun H."/>
            <person name="Susca A."/>
            <person name="Todd R.B."/>
            <person name="Tsang A."/>
            <person name="Unkles S.E."/>
            <person name="van de Wiele N."/>
            <person name="van Rossen-Uffink D."/>
            <person name="Oliveira J.V."/>
            <person name="Vesth T.C."/>
            <person name="Visser J."/>
            <person name="Yu J.-H."/>
            <person name="Zhou M."/>
            <person name="Andersen M.R."/>
            <person name="Archer D.B."/>
            <person name="Baker S.E."/>
            <person name="Benoit I."/>
            <person name="Brakhage A.A."/>
            <person name="Braus G.H."/>
            <person name="Fischer R."/>
            <person name="Frisvad J.C."/>
            <person name="Goldman G.H."/>
            <person name="Houbraken J."/>
            <person name="Oakley B."/>
            <person name="Pocsi I."/>
            <person name="Scazzocchio C."/>
            <person name="Seiboth B."/>
            <person name="vanKuyk P.A."/>
            <person name="Wortman J."/>
            <person name="Dyer P.S."/>
            <person name="Grigoriev I.V."/>
        </authorList>
    </citation>
    <scope>NUCLEOTIDE SEQUENCE [LARGE SCALE GENOMIC DNA]</scope>
    <source>
        <strain evidence="4">CBS 583.65</strain>
    </source>
</reference>
<feature type="transmembrane region" description="Helical" evidence="2">
    <location>
        <begin position="51"/>
        <end position="71"/>
    </location>
</feature>